<keyword evidence="2" id="KW-0472">Membrane</keyword>
<evidence type="ECO:0000313" key="5">
    <source>
        <dbReference type="Proteomes" id="UP000325902"/>
    </source>
</evidence>
<sequence>MQASILSMFTILAGVTLAQTVEWTDIPNICRPACAYTINLSQGCAHNTNDEYLNCVCDKPQSPNWIPSCEACVATFWDSNNDVKSLLNSCSFTTTAWTGVTTATGSETATATGAASSTVDGTLSGNSASSTAAVGTTTSRSSTISSTSSATSSEFTGAAAPLATAGIGMVAVLMGFPVIF</sequence>
<feature type="transmembrane region" description="Helical" evidence="2">
    <location>
        <begin position="158"/>
        <end position="179"/>
    </location>
</feature>
<organism evidence="4 5">
    <name type="scientific">Lasiodiplodia theobromae</name>
    <dbReference type="NCBI Taxonomy" id="45133"/>
    <lineage>
        <taxon>Eukaryota</taxon>
        <taxon>Fungi</taxon>
        <taxon>Dikarya</taxon>
        <taxon>Ascomycota</taxon>
        <taxon>Pezizomycotina</taxon>
        <taxon>Dothideomycetes</taxon>
        <taxon>Dothideomycetes incertae sedis</taxon>
        <taxon>Botryosphaeriales</taxon>
        <taxon>Botryosphaeriaceae</taxon>
        <taxon>Lasiodiplodia</taxon>
    </lineage>
</organism>
<protein>
    <submittedName>
        <fullName evidence="4">Uncharacterized protein</fullName>
    </submittedName>
</protein>
<keyword evidence="5" id="KW-1185">Reference proteome</keyword>
<keyword evidence="2" id="KW-1133">Transmembrane helix</keyword>
<dbReference type="Proteomes" id="UP000325902">
    <property type="component" value="Unassembled WGS sequence"/>
</dbReference>
<feature type="signal peptide" evidence="3">
    <location>
        <begin position="1"/>
        <end position="18"/>
    </location>
</feature>
<evidence type="ECO:0000256" key="3">
    <source>
        <dbReference type="SAM" id="SignalP"/>
    </source>
</evidence>
<keyword evidence="2" id="KW-0812">Transmembrane</keyword>
<evidence type="ECO:0000256" key="1">
    <source>
        <dbReference type="SAM" id="MobiDB-lite"/>
    </source>
</evidence>
<feature type="chain" id="PRO_5025064100" evidence="3">
    <location>
        <begin position="19"/>
        <end position="180"/>
    </location>
</feature>
<comment type="caution">
    <text evidence="4">The sequence shown here is derived from an EMBL/GenBank/DDBJ whole genome shotgun (WGS) entry which is preliminary data.</text>
</comment>
<evidence type="ECO:0000313" key="4">
    <source>
        <dbReference type="EMBL" id="KAB2577839.1"/>
    </source>
</evidence>
<keyword evidence="3" id="KW-0732">Signal</keyword>
<dbReference type="EMBL" id="VCHE01000015">
    <property type="protein sequence ID" value="KAB2577839.1"/>
    <property type="molecule type" value="Genomic_DNA"/>
</dbReference>
<reference evidence="4 5" key="1">
    <citation type="journal article" date="2019" name="Sci. Rep.">
        <title>A multi-omics analysis of the grapevine pathogen Lasiodiplodia theobromae reveals that temperature affects the expression of virulence- and pathogenicity-related genes.</title>
        <authorList>
            <person name="Felix C."/>
            <person name="Meneses R."/>
            <person name="Goncalves M.F.M."/>
            <person name="Tilleman L."/>
            <person name="Duarte A.S."/>
            <person name="Jorrin-Novo J.V."/>
            <person name="Van de Peer Y."/>
            <person name="Deforce D."/>
            <person name="Van Nieuwerburgh F."/>
            <person name="Esteves A.C."/>
            <person name="Alves A."/>
        </authorList>
    </citation>
    <scope>NUCLEOTIDE SEQUENCE [LARGE SCALE GENOMIC DNA]</scope>
    <source>
        <strain evidence="4 5">LA-SOL3</strain>
    </source>
</reference>
<feature type="region of interest" description="Disordered" evidence="1">
    <location>
        <begin position="109"/>
        <end position="134"/>
    </location>
</feature>
<dbReference type="AlphaFoldDB" id="A0A5N5DIW5"/>
<gene>
    <name evidence="4" type="ORF">DBV05_g3608</name>
</gene>
<name>A0A5N5DIW5_9PEZI</name>
<proteinExistence type="predicted"/>
<evidence type="ECO:0000256" key="2">
    <source>
        <dbReference type="SAM" id="Phobius"/>
    </source>
</evidence>
<accession>A0A5N5DIW5</accession>
<dbReference type="OrthoDB" id="4843554at2759"/>